<gene>
    <name evidence="11" type="ORF">HF878_03225</name>
</gene>
<evidence type="ECO:0000256" key="6">
    <source>
        <dbReference type="ARBA" id="ARBA00022989"/>
    </source>
</evidence>
<dbReference type="InterPro" id="IPR027417">
    <property type="entry name" value="P-loop_NTPase"/>
</dbReference>
<dbReference type="GO" id="GO:0005886">
    <property type="term" value="C:plasma membrane"/>
    <property type="evidence" value="ECO:0007669"/>
    <property type="project" value="UniProtKB-SubCell"/>
</dbReference>
<keyword evidence="7 8" id="KW-0472">Membrane</keyword>
<evidence type="ECO:0000259" key="9">
    <source>
        <dbReference type="PROSITE" id="PS50893"/>
    </source>
</evidence>
<evidence type="ECO:0000313" key="11">
    <source>
        <dbReference type="EMBL" id="NMD98496.1"/>
    </source>
</evidence>
<accession>A0A848B4R8</accession>
<feature type="domain" description="ABC transporter" evidence="9">
    <location>
        <begin position="364"/>
        <end position="575"/>
    </location>
</feature>
<feature type="transmembrane region" description="Helical" evidence="8">
    <location>
        <begin position="154"/>
        <end position="176"/>
    </location>
</feature>
<comment type="subcellular location">
    <subcellularLocation>
        <location evidence="1">Cell membrane</location>
        <topology evidence="1">Multi-pass membrane protein</topology>
    </subcellularLocation>
</comment>
<dbReference type="SUPFAM" id="SSF52540">
    <property type="entry name" value="P-loop containing nucleoside triphosphate hydrolases"/>
    <property type="match status" value="1"/>
</dbReference>
<keyword evidence="4" id="KW-0547">Nucleotide-binding</keyword>
<dbReference type="Gene3D" id="3.40.50.300">
    <property type="entry name" value="P-loop containing nucleotide triphosphate hydrolases"/>
    <property type="match status" value="1"/>
</dbReference>
<name>A0A848B4R8_9FIRM</name>
<dbReference type="PANTHER" id="PTHR11384:SF59">
    <property type="entry name" value="LYSOSOMAL COBALAMIN TRANSPORTER ABCD4"/>
    <property type="match status" value="1"/>
</dbReference>
<dbReference type="Gene3D" id="1.20.1560.10">
    <property type="entry name" value="ABC transporter type 1, transmembrane domain"/>
    <property type="match status" value="1"/>
</dbReference>
<feature type="transmembrane region" description="Helical" evidence="8">
    <location>
        <begin position="272"/>
        <end position="294"/>
    </location>
</feature>
<evidence type="ECO:0000313" key="12">
    <source>
        <dbReference type="Proteomes" id="UP000543804"/>
    </source>
</evidence>
<evidence type="ECO:0000256" key="8">
    <source>
        <dbReference type="SAM" id="Phobius"/>
    </source>
</evidence>
<dbReference type="SMART" id="SM00382">
    <property type="entry name" value="AAA"/>
    <property type="match status" value="1"/>
</dbReference>
<keyword evidence="12" id="KW-1185">Reference proteome</keyword>
<evidence type="ECO:0000256" key="1">
    <source>
        <dbReference type="ARBA" id="ARBA00004651"/>
    </source>
</evidence>
<keyword evidence="2" id="KW-0813">Transport</keyword>
<keyword evidence="6 8" id="KW-1133">Transmembrane helix</keyword>
<feature type="transmembrane region" description="Helical" evidence="8">
    <location>
        <begin position="27"/>
        <end position="44"/>
    </location>
</feature>
<dbReference type="InterPro" id="IPR003593">
    <property type="entry name" value="AAA+_ATPase"/>
</dbReference>
<feature type="transmembrane region" description="Helical" evidence="8">
    <location>
        <begin position="182"/>
        <end position="204"/>
    </location>
</feature>
<feature type="domain" description="ABC transmembrane type-1" evidence="10">
    <location>
        <begin position="30"/>
        <end position="329"/>
    </location>
</feature>
<evidence type="ECO:0000256" key="4">
    <source>
        <dbReference type="ARBA" id="ARBA00022741"/>
    </source>
</evidence>
<proteinExistence type="predicted"/>
<dbReference type="EMBL" id="JABAFA010000006">
    <property type="protein sequence ID" value="NMD98496.1"/>
    <property type="molecule type" value="Genomic_DNA"/>
</dbReference>
<protein>
    <submittedName>
        <fullName evidence="11">ABC transporter ATP-binding protein/permease</fullName>
    </submittedName>
</protein>
<dbReference type="Proteomes" id="UP000543804">
    <property type="component" value="Unassembled WGS sequence"/>
</dbReference>
<dbReference type="PROSITE" id="PS50929">
    <property type="entry name" value="ABC_TM1F"/>
    <property type="match status" value="1"/>
</dbReference>
<dbReference type="PANTHER" id="PTHR11384">
    <property type="entry name" value="ATP-BINDING CASSETTE, SUB-FAMILY D MEMBER"/>
    <property type="match status" value="1"/>
</dbReference>
<dbReference type="Pfam" id="PF06472">
    <property type="entry name" value="ABC_membrane_2"/>
    <property type="match status" value="1"/>
</dbReference>
<dbReference type="InterPro" id="IPR017871">
    <property type="entry name" value="ABC_transporter-like_CS"/>
</dbReference>
<dbReference type="AlphaFoldDB" id="A0A848B4R8"/>
<dbReference type="InterPro" id="IPR036640">
    <property type="entry name" value="ABC1_TM_sf"/>
</dbReference>
<comment type="caution">
    <text evidence="11">The sequence shown here is derived from an EMBL/GenBank/DDBJ whole genome shotgun (WGS) entry which is preliminary data.</text>
</comment>
<dbReference type="Pfam" id="PF00005">
    <property type="entry name" value="ABC_tran"/>
    <property type="match status" value="1"/>
</dbReference>
<organism evidence="11 12">
    <name type="scientific">Selenomonas bovis</name>
    <dbReference type="NCBI Taxonomy" id="416586"/>
    <lineage>
        <taxon>Bacteria</taxon>
        <taxon>Bacillati</taxon>
        <taxon>Bacillota</taxon>
        <taxon>Negativicutes</taxon>
        <taxon>Selenomonadales</taxon>
        <taxon>Selenomonadaceae</taxon>
        <taxon>Selenomonas</taxon>
    </lineage>
</organism>
<keyword evidence="5 11" id="KW-0067">ATP-binding</keyword>
<dbReference type="PROSITE" id="PS50893">
    <property type="entry name" value="ABC_TRANSPORTER_2"/>
    <property type="match status" value="1"/>
</dbReference>
<dbReference type="RefSeq" id="WP_170077186.1">
    <property type="nucleotide sequence ID" value="NZ_JABAFA010000006.1"/>
</dbReference>
<evidence type="ECO:0000256" key="7">
    <source>
        <dbReference type="ARBA" id="ARBA00023136"/>
    </source>
</evidence>
<dbReference type="CDD" id="cd03223">
    <property type="entry name" value="ABCD_peroxisomal_ALDP"/>
    <property type="match status" value="1"/>
</dbReference>
<dbReference type="SUPFAM" id="SSF90123">
    <property type="entry name" value="ABC transporter transmembrane region"/>
    <property type="match status" value="1"/>
</dbReference>
<dbReference type="PROSITE" id="PS00211">
    <property type="entry name" value="ABC_TRANSPORTER_1"/>
    <property type="match status" value="1"/>
</dbReference>
<evidence type="ECO:0000259" key="10">
    <source>
        <dbReference type="PROSITE" id="PS50929"/>
    </source>
</evidence>
<reference evidence="11 12" key="1">
    <citation type="submission" date="2020-04" db="EMBL/GenBank/DDBJ databases">
        <authorList>
            <person name="Hitch T.C.A."/>
            <person name="Wylensek D."/>
            <person name="Clavel T."/>
        </authorList>
    </citation>
    <scope>NUCLEOTIDE SEQUENCE [LARGE SCALE GENOMIC DNA]</scope>
    <source>
        <strain evidence="11 12">PG-130-P53-12</strain>
    </source>
</reference>
<dbReference type="InterPro" id="IPR003439">
    <property type="entry name" value="ABC_transporter-like_ATP-bd"/>
</dbReference>
<evidence type="ECO:0000256" key="2">
    <source>
        <dbReference type="ARBA" id="ARBA00022448"/>
    </source>
</evidence>
<keyword evidence="3 8" id="KW-0812">Transmembrane</keyword>
<dbReference type="InterPro" id="IPR011527">
    <property type="entry name" value="ABC1_TM_dom"/>
</dbReference>
<dbReference type="GO" id="GO:0005524">
    <property type="term" value="F:ATP binding"/>
    <property type="evidence" value="ECO:0007669"/>
    <property type="project" value="UniProtKB-KW"/>
</dbReference>
<evidence type="ECO:0000256" key="3">
    <source>
        <dbReference type="ARBA" id="ARBA00022692"/>
    </source>
</evidence>
<sequence>MKKNFARAFWHLFRGYWSSEHKWRARGLLAFVIGLNFASVYLLVRINSWYNEFYNALQAYQAGSFWPLVGEFTALAFLYIIIAVYAIYLRQMLQIKWRTWMTERYLSGWMKHQVYYRLQVLGSDTDNPDQRISEDINQFVTLTLQLLLGFLKQLTTLAAFGVVLWNLSGALTVPIGSHEFTIYGYMFWFSFLYSVAGTFCAHLVGRRLIGLNFDQQRFEADFRFNMMRVRENSESVAFYRGEPAEDVGFKERFARVIQNYWLLMRRTKLLNFYVNGYGQLAIIVPLVLAAPRYFGGAMQLGGLMQTVSAFGRVQDALSYFVDSYDTIAQLAAVIRRLASFTEHMERAQSLTDGVARERGGKDALALSGLDVALPDGRRLMRDCTLTLPAGSRVLVTGVSGSGKSTLLRTLAGIWPYGSGRVTLPEGSRILFLPQRPYLPLGTLRQALAYPQTAAAAGSQQAMEAALHDVGLGQLASRLDQTDDWSRILSLGEQQRLAFARVLLVRPQWVFLDEATSALDEPREQEMYDLLRERLPGLSIVSVGHRSTLFAQHDEELHLAGDGSWDVRAIAAVADA</sequence>
<feature type="transmembrane region" description="Helical" evidence="8">
    <location>
        <begin position="64"/>
        <end position="88"/>
    </location>
</feature>
<dbReference type="GO" id="GO:0140359">
    <property type="term" value="F:ABC-type transporter activity"/>
    <property type="evidence" value="ECO:0007669"/>
    <property type="project" value="InterPro"/>
</dbReference>
<dbReference type="InterPro" id="IPR050835">
    <property type="entry name" value="ABC_transporter_sub-D"/>
</dbReference>
<evidence type="ECO:0000256" key="5">
    <source>
        <dbReference type="ARBA" id="ARBA00022840"/>
    </source>
</evidence>
<dbReference type="GO" id="GO:0016887">
    <property type="term" value="F:ATP hydrolysis activity"/>
    <property type="evidence" value="ECO:0007669"/>
    <property type="project" value="InterPro"/>
</dbReference>